<sequence length="178" mass="18594">MDFPPFLPDPLVRMSLPTSQQVPTFTPLVCDPIVHVPVIDVYSSGQGYLVSAGPAISTTIPPLHSNLVKPLIPESDSVVKGARETLRLLISGSSQANQQVMDALPAVLNNPDKNANTVIVAGSRGLYTGTRDIDVIANSIAAMGLVSLSGDTDSEACGTSEQAGKPYAVSHDEDAKGQ</sequence>
<keyword evidence="2" id="KW-1185">Reference proteome</keyword>
<protein>
    <submittedName>
        <fullName evidence="1">Uncharacterized protein</fullName>
    </submittedName>
</protein>
<dbReference type="EMBL" id="CM039437">
    <property type="protein sequence ID" value="KAI4306795.1"/>
    <property type="molecule type" value="Genomic_DNA"/>
</dbReference>
<name>A0ACB9LB84_BAUVA</name>
<accession>A0ACB9LB84</accession>
<proteinExistence type="predicted"/>
<comment type="caution">
    <text evidence="1">The sequence shown here is derived from an EMBL/GenBank/DDBJ whole genome shotgun (WGS) entry which is preliminary data.</text>
</comment>
<reference evidence="1 2" key="1">
    <citation type="journal article" date="2022" name="DNA Res.">
        <title>Chromosomal-level genome assembly of the orchid tree Bauhinia variegata (Leguminosae; Cercidoideae) supports the allotetraploid origin hypothesis of Bauhinia.</title>
        <authorList>
            <person name="Zhong Y."/>
            <person name="Chen Y."/>
            <person name="Zheng D."/>
            <person name="Pang J."/>
            <person name="Liu Y."/>
            <person name="Luo S."/>
            <person name="Meng S."/>
            <person name="Qian L."/>
            <person name="Wei D."/>
            <person name="Dai S."/>
            <person name="Zhou R."/>
        </authorList>
    </citation>
    <scope>NUCLEOTIDE SEQUENCE [LARGE SCALE GENOMIC DNA]</scope>
    <source>
        <strain evidence="1">BV-YZ2020</strain>
    </source>
</reference>
<gene>
    <name evidence="1" type="ORF">L6164_030041</name>
</gene>
<evidence type="ECO:0000313" key="2">
    <source>
        <dbReference type="Proteomes" id="UP000828941"/>
    </source>
</evidence>
<evidence type="ECO:0000313" key="1">
    <source>
        <dbReference type="EMBL" id="KAI4306795.1"/>
    </source>
</evidence>
<organism evidence="1 2">
    <name type="scientific">Bauhinia variegata</name>
    <name type="common">Purple orchid tree</name>
    <name type="synonym">Phanera variegata</name>
    <dbReference type="NCBI Taxonomy" id="167791"/>
    <lineage>
        <taxon>Eukaryota</taxon>
        <taxon>Viridiplantae</taxon>
        <taxon>Streptophyta</taxon>
        <taxon>Embryophyta</taxon>
        <taxon>Tracheophyta</taxon>
        <taxon>Spermatophyta</taxon>
        <taxon>Magnoliopsida</taxon>
        <taxon>eudicotyledons</taxon>
        <taxon>Gunneridae</taxon>
        <taxon>Pentapetalae</taxon>
        <taxon>rosids</taxon>
        <taxon>fabids</taxon>
        <taxon>Fabales</taxon>
        <taxon>Fabaceae</taxon>
        <taxon>Cercidoideae</taxon>
        <taxon>Cercideae</taxon>
        <taxon>Bauhiniinae</taxon>
        <taxon>Bauhinia</taxon>
    </lineage>
</organism>
<dbReference type="Proteomes" id="UP000828941">
    <property type="component" value="Chromosome 12"/>
</dbReference>